<feature type="compositionally biased region" description="Basic residues" evidence="1">
    <location>
        <begin position="168"/>
        <end position="178"/>
    </location>
</feature>
<evidence type="ECO:0008006" key="4">
    <source>
        <dbReference type="Google" id="ProtNLM"/>
    </source>
</evidence>
<comment type="caution">
    <text evidence="2">The sequence shown here is derived from an EMBL/GenBank/DDBJ whole genome shotgun (WGS) entry which is preliminary data.</text>
</comment>
<dbReference type="InterPro" id="IPR036028">
    <property type="entry name" value="SH3-like_dom_sf"/>
</dbReference>
<feature type="compositionally biased region" description="Polar residues" evidence="1">
    <location>
        <begin position="779"/>
        <end position="797"/>
    </location>
</feature>
<name>A0ABQ0GC76_9PEZI</name>
<evidence type="ECO:0000256" key="1">
    <source>
        <dbReference type="SAM" id="MobiDB-lite"/>
    </source>
</evidence>
<sequence length="797" mass="86530">MAVDAEELLLRPLRDVVSLGTAAVVNASTHHADPMLRAAQALVREGDRALKKVQAAWDDQVERHGDAFKDVIVQQASIEKRRLRLEDLLWDFDDVLQPDEFDHERYAALQAATKALALDIVETAKRLKLDIPPPVMPYGGFPPLPPLPTDRAETRAGVGSRPQSARSIRPRALSKPKPVRRDTSFSEHTPSGGGEGWNGIAPRKLCHDLVRDAGARDVGNGPCDATPIPDFIDTAAEPVTPRKEIAGTVMTKADGALPGAFHPPQELIRGSALSRETLTPPSSPGVTPLPTRSRDLILDTSVRLVQPFDAAPTPGTPNTRASVISKTSSITSSSALLGSLDSLVISEEPHGANPHIHLSQLSRVNTFDTTQSQPVSEAPSLVVLDDLLKDPGSTSDLRKSRPANSRLADFAIPADSTYHRLKGLCKGAVKFRNDGHWGSIKLTTEYDYGGGSGISGGGDMLRASDGIVIPLQYELVAKVGACGDCGYAHDLDEVKLDKSDKPEGVRTSDSGARYRLRLLFKSHLREGISAEACYACLWCVQAGTTTREGDATVFRSADDLLRHLVRHPQPLPSVHGVSVRYGQLPESDPTDFDLHLPDAPTPVPMPDNVARLATATATRDHYRQPGRGKLDKPPHYDGEMLEFMQGARVVGVMFPEKWGGKWCLGRHDGMFGAFPTKTIEIRPPQESEIPKGGESGMSVTTRWKWQPPSTGETPWLPFAKGEVISNVQSLYADHWCWSGTNSKGKTGVFPQSHIDLQTLRGQDSGANKKRGRRGLFGYRSNSTSEPTSKGNRNSILL</sequence>
<dbReference type="SUPFAM" id="SSF50044">
    <property type="entry name" value="SH3-domain"/>
    <property type="match status" value="1"/>
</dbReference>
<dbReference type="GeneID" id="98176315"/>
<dbReference type="RefSeq" id="XP_070917093.1">
    <property type="nucleotide sequence ID" value="XM_071060992.1"/>
</dbReference>
<evidence type="ECO:0000313" key="3">
    <source>
        <dbReference type="Proteomes" id="UP001628179"/>
    </source>
</evidence>
<gene>
    <name evidence="2" type="ORF">MFIFM68171_05572</name>
</gene>
<protein>
    <recommendedName>
        <fullName evidence="4">SH3 domain-containing protein</fullName>
    </recommendedName>
</protein>
<reference evidence="2 3" key="1">
    <citation type="submission" date="2024-09" db="EMBL/GenBank/DDBJ databases">
        <title>Itraconazole resistance in Madurella fahalii resulting from another homologue of gene encoding cytochrome P450 14-alpha sterol demethylase (CYP51).</title>
        <authorList>
            <person name="Yoshioka I."/>
            <person name="Fahal A.H."/>
            <person name="Kaneko S."/>
            <person name="Yaguchi T."/>
        </authorList>
    </citation>
    <scope>NUCLEOTIDE SEQUENCE [LARGE SCALE GENOMIC DNA]</scope>
    <source>
        <strain evidence="2 3">IFM 68171</strain>
    </source>
</reference>
<dbReference type="Gene3D" id="2.30.30.40">
    <property type="entry name" value="SH3 Domains"/>
    <property type="match status" value="1"/>
</dbReference>
<evidence type="ECO:0000313" key="2">
    <source>
        <dbReference type="EMBL" id="GAB1315362.1"/>
    </source>
</evidence>
<proteinExistence type="predicted"/>
<keyword evidence="3" id="KW-1185">Reference proteome</keyword>
<accession>A0ABQ0GC76</accession>
<organism evidence="2 3">
    <name type="scientific">Madurella fahalii</name>
    <dbReference type="NCBI Taxonomy" id="1157608"/>
    <lineage>
        <taxon>Eukaryota</taxon>
        <taxon>Fungi</taxon>
        <taxon>Dikarya</taxon>
        <taxon>Ascomycota</taxon>
        <taxon>Pezizomycotina</taxon>
        <taxon>Sordariomycetes</taxon>
        <taxon>Sordariomycetidae</taxon>
        <taxon>Sordariales</taxon>
        <taxon>Sordariales incertae sedis</taxon>
        <taxon>Madurella</taxon>
    </lineage>
</organism>
<feature type="region of interest" description="Disordered" evidence="1">
    <location>
        <begin position="761"/>
        <end position="797"/>
    </location>
</feature>
<feature type="region of interest" description="Disordered" evidence="1">
    <location>
        <begin position="142"/>
        <end position="199"/>
    </location>
</feature>
<dbReference type="EMBL" id="BAAFSV010000003">
    <property type="protein sequence ID" value="GAB1315362.1"/>
    <property type="molecule type" value="Genomic_DNA"/>
</dbReference>
<dbReference type="Proteomes" id="UP001628179">
    <property type="component" value="Unassembled WGS sequence"/>
</dbReference>